<dbReference type="Pfam" id="PF09388">
    <property type="entry name" value="SpoOE-like"/>
    <property type="match status" value="1"/>
</dbReference>
<protein>
    <submittedName>
        <fullName evidence="1">Spo0E like sporulation regulatory protein</fullName>
    </submittedName>
</protein>
<dbReference type="OrthoDB" id="2971157at2"/>
<dbReference type="GO" id="GO:0043937">
    <property type="term" value="P:regulation of sporulation"/>
    <property type="evidence" value="ECO:0007669"/>
    <property type="project" value="InterPro"/>
</dbReference>
<evidence type="ECO:0000313" key="2">
    <source>
        <dbReference type="Proteomes" id="UP000198584"/>
    </source>
</evidence>
<reference evidence="2" key="1">
    <citation type="submission" date="2016-10" db="EMBL/GenBank/DDBJ databases">
        <authorList>
            <person name="Varghese N."/>
            <person name="Submissions S."/>
        </authorList>
    </citation>
    <scope>NUCLEOTIDE SEQUENCE [LARGE SCALE GENOMIC DNA]</scope>
    <source>
        <strain evidence="2">CCM7597</strain>
    </source>
</reference>
<dbReference type="Gene3D" id="4.10.280.10">
    <property type="entry name" value="Helix-loop-helix DNA-binding domain"/>
    <property type="match status" value="1"/>
</dbReference>
<dbReference type="Proteomes" id="UP000198584">
    <property type="component" value="Unassembled WGS sequence"/>
</dbReference>
<dbReference type="InterPro" id="IPR018540">
    <property type="entry name" value="Spo0E-like"/>
</dbReference>
<proteinExistence type="predicted"/>
<keyword evidence="2" id="KW-1185">Reference proteome</keyword>
<dbReference type="EMBL" id="FNQR01000017">
    <property type="protein sequence ID" value="SEB10746.1"/>
    <property type="molecule type" value="Genomic_DNA"/>
</dbReference>
<dbReference type="InterPro" id="IPR037208">
    <property type="entry name" value="Spo0E-like_sf"/>
</dbReference>
<dbReference type="RefSeq" id="WP_093046137.1">
    <property type="nucleotide sequence ID" value="NZ_FNQR01000017.1"/>
</dbReference>
<sequence length="60" mass="7055">MELTDKDVNLKDLEGKINLSQKKMLTLADQYGRDSLHTIQESQALDTLIMEYMRRKRKIS</sequence>
<dbReference type="SUPFAM" id="SSF140500">
    <property type="entry name" value="BAS1536-like"/>
    <property type="match status" value="1"/>
</dbReference>
<evidence type="ECO:0000313" key="1">
    <source>
        <dbReference type="EMBL" id="SEB10746.1"/>
    </source>
</evidence>
<name>A0A1H4GMB6_9BACI</name>
<dbReference type="InterPro" id="IPR036638">
    <property type="entry name" value="HLH_DNA-bd_sf"/>
</dbReference>
<accession>A0A1H4GMB6</accession>
<dbReference type="GO" id="GO:0046983">
    <property type="term" value="F:protein dimerization activity"/>
    <property type="evidence" value="ECO:0007669"/>
    <property type="project" value="InterPro"/>
</dbReference>
<gene>
    <name evidence="1" type="ORF">SAMN05421743_1175</name>
</gene>
<dbReference type="AlphaFoldDB" id="A0A1H4GMB6"/>
<organism evidence="1 2">
    <name type="scientific">Thalassobacillus cyri</name>
    <dbReference type="NCBI Taxonomy" id="571932"/>
    <lineage>
        <taxon>Bacteria</taxon>
        <taxon>Bacillati</taxon>
        <taxon>Bacillota</taxon>
        <taxon>Bacilli</taxon>
        <taxon>Bacillales</taxon>
        <taxon>Bacillaceae</taxon>
        <taxon>Thalassobacillus</taxon>
    </lineage>
</organism>